<comment type="cofactor">
    <cofactor evidence="1">
        <name>pyridoxal 5'-phosphate</name>
        <dbReference type="ChEBI" id="CHEBI:597326"/>
    </cofactor>
</comment>
<dbReference type="GO" id="GO:0016829">
    <property type="term" value="F:lyase activity"/>
    <property type="evidence" value="ECO:0007669"/>
    <property type="project" value="InterPro"/>
</dbReference>
<dbReference type="InterPro" id="IPR015424">
    <property type="entry name" value="PyrdxlP-dep_Trfase"/>
</dbReference>
<evidence type="ECO:0000313" key="6">
    <source>
        <dbReference type="Proteomes" id="UP000184128"/>
    </source>
</evidence>
<dbReference type="Pfam" id="PF01212">
    <property type="entry name" value="Beta_elim_lyase"/>
    <property type="match status" value="1"/>
</dbReference>
<comment type="similarity">
    <text evidence="2">Belongs to the threonine aldolase family.</text>
</comment>
<dbReference type="AlphaFoldDB" id="A0A1M4Y7Q6"/>
<dbReference type="GO" id="GO:0006520">
    <property type="term" value="P:amino acid metabolic process"/>
    <property type="evidence" value="ECO:0007669"/>
    <property type="project" value="InterPro"/>
</dbReference>
<dbReference type="InterPro" id="IPR015421">
    <property type="entry name" value="PyrdxlP-dep_Trfase_major"/>
</dbReference>
<dbReference type="STRING" id="1121025.SAMN02745249_01635"/>
<dbReference type="EMBL" id="FQUF01000026">
    <property type="protein sequence ID" value="SHF01745.1"/>
    <property type="molecule type" value="Genomic_DNA"/>
</dbReference>
<evidence type="ECO:0000313" key="5">
    <source>
        <dbReference type="EMBL" id="SHF01745.1"/>
    </source>
</evidence>
<proteinExistence type="inferred from homology"/>
<gene>
    <name evidence="5" type="ORF">SAMN02745249_01635</name>
</gene>
<accession>A0A1M4Y7Q6</accession>
<name>A0A1M4Y7Q6_9LACT</name>
<dbReference type="PANTHER" id="PTHR48097">
    <property type="entry name" value="L-THREONINE ALDOLASE-RELATED"/>
    <property type="match status" value="1"/>
</dbReference>
<keyword evidence="6" id="KW-1185">Reference proteome</keyword>
<dbReference type="InterPro" id="IPR001597">
    <property type="entry name" value="ArAA_b-elim_lyase/Thr_aldolase"/>
</dbReference>
<dbReference type="Gene3D" id="3.40.640.10">
    <property type="entry name" value="Type I PLP-dependent aspartate aminotransferase-like (Major domain)"/>
    <property type="match status" value="1"/>
</dbReference>
<protein>
    <submittedName>
        <fullName evidence="5">L-threonine aldolase</fullName>
    </submittedName>
</protein>
<dbReference type="Proteomes" id="UP000184128">
    <property type="component" value="Unassembled WGS sequence"/>
</dbReference>
<dbReference type="OrthoDB" id="9774495at2"/>
<evidence type="ECO:0000259" key="4">
    <source>
        <dbReference type="Pfam" id="PF01212"/>
    </source>
</evidence>
<feature type="domain" description="Aromatic amino acid beta-eliminating lyase/threonine aldolase" evidence="4">
    <location>
        <begin position="25"/>
        <end position="291"/>
    </location>
</feature>
<dbReference type="SUPFAM" id="SSF53383">
    <property type="entry name" value="PLP-dependent transferases"/>
    <property type="match status" value="1"/>
</dbReference>
<dbReference type="Gene3D" id="3.90.1150.10">
    <property type="entry name" value="Aspartate Aminotransferase, domain 1"/>
    <property type="match status" value="1"/>
</dbReference>
<organism evidence="5 6">
    <name type="scientific">Atopostipes suicloacalis DSM 15692</name>
    <dbReference type="NCBI Taxonomy" id="1121025"/>
    <lineage>
        <taxon>Bacteria</taxon>
        <taxon>Bacillati</taxon>
        <taxon>Bacillota</taxon>
        <taxon>Bacilli</taxon>
        <taxon>Lactobacillales</taxon>
        <taxon>Carnobacteriaceae</taxon>
        <taxon>Atopostipes</taxon>
    </lineage>
</organism>
<evidence type="ECO:0000256" key="1">
    <source>
        <dbReference type="ARBA" id="ARBA00001933"/>
    </source>
</evidence>
<dbReference type="InterPro" id="IPR015422">
    <property type="entry name" value="PyrdxlP-dep_Trfase_small"/>
</dbReference>
<reference evidence="6" key="1">
    <citation type="submission" date="2016-11" db="EMBL/GenBank/DDBJ databases">
        <authorList>
            <person name="Varghese N."/>
            <person name="Submissions S."/>
        </authorList>
    </citation>
    <scope>NUCLEOTIDE SEQUENCE [LARGE SCALE GENOMIC DNA]</scope>
    <source>
        <strain evidence="6">DSM 15692</strain>
    </source>
</reference>
<evidence type="ECO:0000256" key="3">
    <source>
        <dbReference type="ARBA" id="ARBA00022898"/>
    </source>
</evidence>
<keyword evidence="3" id="KW-0663">Pyridoxal phosphate</keyword>
<dbReference type="RefSeq" id="WP_073298366.1">
    <property type="nucleotide sequence ID" value="NZ_FQUF01000026.1"/>
</dbReference>
<evidence type="ECO:0000256" key="2">
    <source>
        <dbReference type="ARBA" id="ARBA00006966"/>
    </source>
</evidence>
<sequence>MIYFNNDYTEGAHEKILERFIETNMVQAPGYGFDEYSKRAKDYIKTATKTEDIDIHFLSGGTQTNLIVIAASLRPYEGVITADSGHIHTLETGAIESIGHKLLLLPNKEGKITATQVQELCESYWKNGAKMHQVQPGMVYLSNPTETGTLYSKAELTTLSEVCKKYEMKLFIDGARLGYGLVAETNDLTLQDLTELTDVYYIGGTKIGALFGEAVVISNNEIKRGFRSIIKQKGGLLAKSRALGIQFEVLFEENLYFDLSEHAVKLGMKLKEIFKELNIPLKYEAYTNQLFPILPNKILKKLQGKYVFLEMNDEDEENTLIRICMTWATKEENVDNLINDFYKLMKE</sequence>
<dbReference type="PANTHER" id="PTHR48097:SF5">
    <property type="entry name" value="LOW SPECIFICITY L-THREONINE ALDOLASE"/>
    <property type="match status" value="1"/>
</dbReference>